<dbReference type="Pfam" id="PF23399">
    <property type="entry name" value="LTI65_PGEED"/>
    <property type="match status" value="1"/>
</dbReference>
<dbReference type="AlphaFoldDB" id="A0A2K3LFS3"/>
<reference evidence="4 5" key="2">
    <citation type="journal article" date="2017" name="Front. Plant Sci.">
        <title>Gene Classification and Mining of Molecular Markers Useful in Red Clover (Trifolium pratense) Breeding.</title>
        <authorList>
            <person name="Istvanek J."/>
            <person name="Dluhosova J."/>
            <person name="Dluhos P."/>
            <person name="Patkova L."/>
            <person name="Nedelnik J."/>
            <person name="Repkova J."/>
        </authorList>
    </citation>
    <scope>NUCLEOTIDE SEQUENCE [LARGE SCALE GENOMIC DNA]</scope>
    <source>
        <strain evidence="5">cv. Tatra</strain>
        <tissue evidence="4">Young leaves</tissue>
    </source>
</reference>
<reference evidence="4 5" key="1">
    <citation type="journal article" date="2014" name="Am. J. Bot.">
        <title>Genome assembly and annotation for red clover (Trifolium pratense; Fabaceae).</title>
        <authorList>
            <person name="Istvanek J."/>
            <person name="Jaros M."/>
            <person name="Krenek A."/>
            <person name="Repkova J."/>
        </authorList>
    </citation>
    <scope>NUCLEOTIDE SEQUENCE [LARGE SCALE GENOMIC DNA]</scope>
    <source>
        <strain evidence="5">cv. Tatra</strain>
        <tissue evidence="4">Young leaves</tissue>
    </source>
</reference>
<feature type="compositionally biased region" description="Low complexity" evidence="1">
    <location>
        <begin position="317"/>
        <end position="327"/>
    </location>
</feature>
<gene>
    <name evidence="4" type="ORF">L195_g033329</name>
</gene>
<feature type="compositionally biased region" description="Basic and acidic residues" evidence="1">
    <location>
        <begin position="385"/>
        <end position="394"/>
    </location>
</feature>
<feature type="compositionally biased region" description="Pro residues" evidence="1">
    <location>
        <begin position="307"/>
        <end position="316"/>
    </location>
</feature>
<feature type="domain" description="LTI65/LTI78 N-terminal" evidence="3">
    <location>
        <begin position="92"/>
        <end position="152"/>
    </location>
</feature>
<feature type="compositionally biased region" description="Polar residues" evidence="1">
    <location>
        <begin position="166"/>
        <end position="181"/>
    </location>
</feature>
<dbReference type="PANTHER" id="PTHR33836:SF7">
    <property type="entry name" value="LOW-TEMPERATURE-INDUCED PROTEIN"/>
    <property type="match status" value="1"/>
</dbReference>
<name>A0A2K3LFS3_TRIPR</name>
<organism evidence="4 5">
    <name type="scientific">Trifolium pratense</name>
    <name type="common">Red clover</name>
    <dbReference type="NCBI Taxonomy" id="57577"/>
    <lineage>
        <taxon>Eukaryota</taxon>
        <taxon>Viridiplantae</taxon>
        <taxon>Streptophyta</taxon>
        <taxon>Embryophyta</taxon>
        <taxon>Tracheophyta</taxon>
        <taxon>Spermatophyta</taxon>
        <taxon>Magnoliopsida</taxon>
        <taxon>eudicotyledons</taxon>
        <taxon>Gunneridae</taxon>
        <taxon>Pentapetalae</taxon>
        <taxon>rosids</taxon>
        <taxon>fabids</taxon>
        <taxon>Fabales</taxon>
        <taxon>Fabaceae</taxon>
        <taxon>Papilionoideae</taxon>
        <taxon>50 kb inversion clade</taxon>
        <taxon>NPAAA clade</taxon>
        <taxon>Hologalegina</taxon>
        <taxon>IRL clade</taxon>
        <taxon>Trifolieae</taxon>
        <taxon>Trifolium</taxon>
    </lineage>
</organism>
<dbReference type="PANTHER" id="PTHR33836">
    <property type="entry name" value="LOW-TEMPERATURE-INDUCED 65 KDA PROTEIN-RELATED"/>
    <property type="match status" value="1"/>
</dbReference>
<feature type="compositionally biased region" description="Polar residues" evidence="1">
    <location>
        <begin position="290"/>
        <end position="300"/>
    </location>
</feature>
<sequence>MDEVFRLTCHVIILSGSILTDVYNFDDFVYSLEIYDMSSAFVHHLLHGEASKSSKSKLSPSKSSSSSACSSPSSPFFQRLRHHDTEEDHGQNQKKSVMTKVKEKAKKLRHSLSKKRHEDWNPISPSSGSGQEGDGAEEDAECRGAPMYESEKAPEGYNGYVRQHSRMSPKSPQKHVLSNNEKLGLEQAREKTLNRSLSKKTTQPAAAPAATAATTPSGPSKILTKPVAEKNLTPAYAEGSETAQYITSKFQGLSVSKPGEHHSSSTTAATTHKPSSLTIRASRTPPAKMPSQTGQSTPRASSNPMGTPTPSPPASAPPIASSTSPTSQIWDKGVSVKEYLMNKFEPGEDEKALSKVISEAMSPRRNPGDVGVIEKVREAVTSLLRTEEPTKPEDTNTTNTTHTPSQVSASTSTTRTPSQVSASTSTTRAPSQVSASTTTTRGPSQISASSTTTRSPSQVSASTSTTRTPSQLSASTSTTRAPSQVSASTSTTRAPSQVSVSTSTTRAPSRIPVSFNAQEAVQEENHGRILQAN</sequence>
<dbReference type="EMBL" id="ASHM01032231">
    <property type="protein sequence ID" value="PNX77364.1"/>
    <property type="molecule type" value="Genomic_DNA"/>
</dbReference>
<evidence type="ECO:0000259" key="3">
    <source>
        <dbReference type="Pfam" id="PF23403"/>
    </source>
</evidence>
<protein>
    <submittedName>
        <fullName evidence="4">Uncharacterized protein</fullName>
    </submittedName>
</protein>
<comment type="caution">
    <text evidence="4">The sequence shown here is derived from an EMBL/GenBank/DDBJ whole genome shotgun (WGS) entry which is preliminary data.</text>
</comment>
<dbReference type="InterPro" id="IPR057059">
    <property type="entry name" value="LTI65/LTI78_PGEED"/>
</dbReference>
<feature type="compositionally biased region" description="Polar residues" evidence="1">
    <location>
        <begin position="405"/>
        <end position="507"/>
    </location>
</feature>
<evidence type="ECO:0000313" key="5">
    <source>
        <dbReference type="Proteomes" id="UP000236291"/>
    </source>
</evidence>
<dbReference type="InterPro" id="IPR056605">
    <property type="entry name" value="LTI65_LTI78_N"/>
</dbReference>
<feature type="compositionally biased region" description="Low complexity" evidence="1">
    <location>
        <begin position="201"/>
        <end position="216"/>
    </location>
</feature>
<feature type="region of interest" description="Disordered" evidence="1">
    <location>
        <begin position="253"/>
        <end position="330"/>
    </location>
</feature>
<evidence type="ECO:0000259" key="2">
    <source>
        <dbReference type="Pfam" id="PF23399"/>
    </source>
</evidence>
<dbReference type="Proteomes" id="UP000236291">
    <property type="component" value="Unassembled WGS sequence"/>
</dbReference>
<feature type="region of interest" description="Disordered" evidence="1">
    <location>
        <begin position="52"/>
        <end position="226"/>
    </location>
</feature>
<feature type="compositionally biased region" description="Basic and acidic residues" evidence="1">
    <location>
        <begin position="183"/>
        <end position="193"/>
    </location>
</feature>
<feature type="compositionally biased region" description="Low complexity" evidence="1">
    <location>
        <begin position="53"/>
        <end position="75"/>
    </location>
</feature>
<dbReference type="InterPro" id="IPR037491">
    <property type="entry name" value="LTI78/LTI65"/>
</dbReference>
<proteinExistence type="predicted"/>
<dbReference type="Pfam" id="PF23403">
    <property type="entry name" value="LTI65_LTI78_N"/>
    <property type="match status" value="1"/>
</dbReference>
<feature type="compositionally biased region" description="Basic residues" evidence="1">
    <location>
        <begin position="103"/>
        <end position="115"/>
    </location>
</feature>
<dbReference type="GO" id="GO:0009737">
    <property type="term" value="P:response to abscisic acid"/>
    <property type="evidence" value="ECO:0007669"/>
    <property type="project" value="InterPro"/>
</dbReference>
<accession>A0A2K3LFS3</accession>
<evidence type="ECO:0000256" key="1">
    <source>
        <dbReference type="SAM" id="MobiDB-lite"/>
    </source>
</evidence>
<feature type="domain" description="LTI65/LTI78 PGEED repeat" evidence="2">
    <location>
        <begin position="331"/>
        <end position="361"/>
    </location>
</feature>
<evidence type="ECO:0000313" key="4">
    <source>
        <dbReference type="EMBL" id="PNX77364.1"/>
    </source>
</evidence>
<feature type="compositionally biased region" description="Low complexity" evidence="1">
    <location>
        <begin position="395"/>
        <end position="404"/>
    </location>
</feature>
<feature type="region of interest" description="Disordered" evidence="1">
    <location>
        <begin position="344"/>
        <end position="533"/>
    </location>
</feature>